<keyword evidence="1" id="KW-0812">Transmembrane</keyword>
<evidence type="ECO:0008006" key="4">
    <source>
        <dbReference type="Google" id="ProtNLM"/>
    </source>
</evidence>
<protein>
    <recommendedName>
        <fullName evidence="4">DUF3619 family protein</fullName>
    </recommendedName>
</protein>
<dbReference type="EMBL" id="BAAAEU010000032">
    <property type="protein sequence ID" value="GAA0725035.1"/>
    <property type="molecule type" value="Genomic_DNA"/>
</dbReference>
<organism evidence="2 3">
    <name type="scientific">Dokdonella soli</name>
    <dbReference type="NCBI Taxonomy" id="529810"/>
    <lineage>
        <taxon>Bacteria</taxon>
        <taxon>Pseudomonadati</taxon>
        <taxon>Pseudomonadota</taxon>
        <taxon>Gammaproteobacteria</taxon>
        <taxon>Lysobacterales</taxon>
        <taxon>Rhodanobacteraceae</taxon>
        <taxon>Dokdonella</taxon>
    </lineage>
</organism>
<keyword evidence="3" id="KW-1185">Reference proteome</keyword>
<evidence type="ECO:0000256" key="1">
    <source>
        <dbReference type="SAM" id="Phobius"/>
    </source>
</evidence>
<keyword evidence="1" id="KW-0472">Membrane</keyword>
<accession>A0ABN1J0P9</accession>
<comment type="caution">
    <text evidence="2">The sequence shown here is derived from an EMBL/GenBank/DDBJ whole genome shotgun (WGS) entry which is preliminary data.</text>
</comment>
<sequence>MNTSQKEPWIERAVTLLDKSTESLDAATLSRLNRARQAALAQRHVAWRGWVIGSGFAGAALALLIALGIGHRVAPQHMLNPAAVEQGADADALATDDNLDLYENLDFYVWLDAEQPNGND</sequence>
<evidence type="ECO:0000313" key="3">
    <source>
        <dbReference type="Proteomes" id="UP001501523"/>
    </source>
</evidence>
<gene>
    <name evidence="2" type="ORF">GCM10009105_38190</name>
</gene>
<proteinExistence type="predicted"/>
<keyword evidence="1" id="KW-1133">Transmembrane helix</keyword>
<dbReference type="Proteomes" id="UP001501523">
    <property type="component" value="Unassembled WGS sequence"/>
</dbReference>
<feature type="transmembrane region" description="Helical" evidence="1">
    <location>
        <begin position="50"/>
        <end position="69"/>
    </location>
</feature>
<name>A0ABN1J0P9_9GAMM</name>
<reference evidence="2 3" key="1">
    <citation type="journal article" date="2019" name="Int. J. Syst. Evol. Microbiol.">
        <title>The Global Catalogue of Microorganisms (GCM) 10K type strain sequencing project: providing services to taxonomists for standard genome sequencing and annotation.</title>
        <authorList>
            <consortium name="The Broad Institute Genomics Platform"/>
            <consortium name="The Broad Institute Genome Sequencing Center for Infectious Disease"/>
            <person name="Wu L."/>
            <person name="Ma J."/>
        </authorList>
    </citation>
    <scope>NUCLEOTIDE SEQUENCE [LARGE SCALE GENOMIC DNA]</scope>
    <source>
        <strain evidence="2 3">JCM 15421</strain>
    </source>
</reference>
<dbReference type="RefSeq" id="WP_343794208.1">
    <property type="nucleotide sequence ID" value="NZ_BAAAEU010000032.1"/>
</dbReference>
<evidence type="ECO:0000313" key="2">
    <source>
        <dbReference type="EMBL" id="GAA0725035.1"/>
    </source>
</evidence>